<evidence type="ECO:0000313" key="3">
    <source>
        <dbReference type="Proteomes" id="UP001066276"/>
    </source>
</evidence>
<sequence length="164" mass="17975">MTLDFRVPGSLNSEDGRERRWEDPDAANPDEEEKDTEKSTEAENGDREETEGRPGNTGVSRDAEHPEDQDRSEDTLRSRHVPGGAWLTKEGPEWEAGRREGGSSRGVKEEPQGHQQMQTDSGMRMELSQSGSGMQAELSQSGSGIQVELLAAGRRLVEGLGSCH</sequence>
<feature type="compositionally biased region" description="Polar residues" evidence="1">
    <location>
        <begin position="113"/>
        <end position="140"/>
    </location>
</feature>
<reference evidence="2" key="1">
    <citation type="journal article" date="2022" name="bioRxiv">
        <title>Sequencing and chromosome-scale assembly of the giantPleurodeles waltlgenome.</title>
        <authorList>
            <person name="Brown T."/>
            <person name="Elewa A."/>
            <person name="Iarovenko S."/>
            <person name="Subramanian E."/>
            <person name="Araus A.J."/>
            <person name="Petzold A."/>
            <person name="Susuki M."/>
            <person name="Suzuki K.-i.T."/>
            <person name="Hayashi T."/>
            <person name="Toyoda A."/>
            <person name="Oliveira C."/>
            <person name="Osipova E."/>
            <person name="Leigh N.D."/>
            <person name="Simon A."/>
            <person name="Yun M.H."/>
        </authorList>
    </citation>
    <scope>NUCLEOTIDE SEQUENCE</scope>
    <source>
        <strain evidence="2">20211129_DDA</strain>
        <tissue evidence="2">Liver</tissue>
    </source>
</reference>
<accession>A0AAV7NVD2</accession>
<feature type="region of interest" description="Disordered" evidence="1">
    <location>
        <begin position="1"/>
        <end position="140"/>
    </location>
</feature>
<feature type="compositionally biased region" description="Basic and acidic residues" evidence="1">
    <location>
        <begin position="35"/>
        <end position="52"/>
    </location>
</feature>
<feature type="compositionally biased region" description="Basic and acidic residues" evidence="1">
    <location>
        <begin position="90"/>
        <end position="112"/>
    </location>
</feature>
<dbReference type="EMBL" id="JANPWB010000012">
    <property type="protein sequence ID" value="KAJ1120053.1"/>
    <property type="molecule type" value="Genomic_DNA"/>
</dbReference>
<proteinExistence type="predicted"/>
<protein>
    <submittedName>
        <fullName evidence="2">Uncharacterized protein</fullName>
    </submittedName>
</protein>
<comment type="caution">
    <text evidence="2">The sequence shown here is derived from an EMBL/GenBank/DDBJ whole genome shotgun (WGS) entry which is preliminary data.</text>
</comment>
<dbReference type="AlphaFoldDB" id="A0AAV7NVD2"/>
<evidence type="ECO:0000256" key="1">
    <source>
        <dbReference type="SAM" id="MobiDB-lite"/>
    </source>
</evidence>
<organism evidence="2 3">
    <name type="scientific">Pleurodeles waltl</name>
    <name type="common">Iberian ribbed newt</name>
    <dbReference type="NCBI Taxonomy" id="8319"/>
    <lineage>
        <taxon>Eukaryota</taxon>
        <taxon>Metazoa</taxon>
        <taxon>Chordata</taxon>
        <taxon>Craniata</taxon>
        <taxon>Vertebrata</taxon>
        <taxon>Euteleostomi</taxon>
        <taxon>Amphibia</taxon>
        <taxon>Batrachia</taxon>
        <taxon>Caudata</taxon>
        <taxon>Salamandroidea</taxon>
        <taxon>Salamandridae</taxon>
        <taxon>Pleurodelinae</taxon>
        <taxon>Pleurodeles</taxon>
    </lineage>
</organism>
<feature type="compositionally biased region" description="Basic and acidic residues" evidence="1">
    <location>
        <begin position="61"/>
        <end position="77"/>
    </location>
</feature>
<name>A0AAV7NVD2_PLEWA</name>
<gene>
    <name evidence="2" type="ORF">NDU88_008236</name>
</gene>
<feature type="compositionally biased region" description="Acidic residues" evidence="1">
    <location>
        <begin position="24"/>
        <end position="34"/>
    </location>
</feature>
<dbReference type="Proteomes" id="UP001066276">
    <property type="component" value="Chromosome 8"/>
</dbReference>
<keyword evidence="3" id="KW-1185">Reference proteome</keyword>
<feature type="compositionally biased region" description="Basic and acidic residues" evidence="1">
    <location>
        <begin position="14"/>
        <end position="23"/>
    </location>
</feature>
<evidence type="ECO:0000313" key="2">
    <source>
        <dbReference type="EMBL" id="KAJ1120053.1"/>
    </source>
</evidence>